<dbReference type="Proteomes" id="UP000198372">
    <property type="component" value="Unassembled WGS sequence"/>
</dbReference>
<dbReference type="SUPFAM" id="SSF47240">
    <property type="entry name" value="Ferritin-like"/>
    <property type="match status" value="1"/>
</dbReference>
<protein>
    <submittedName>
        <fullName evidence="2">BQ2448_2730 protein</fullName>
    </submittedName>
</protein>
<reference evidence="3" key="1">
    <citation type="submission" date="2016-09" db="EMBL/GenBank/DDBJ databases">
        <authorList>
            <person name="Jeantristanb JTB J.-T."/>
            <person name="Ricardo R."/>
        </authorList>
    </citation>
    <scope>NUCLEOTIDE SEQUENCE [LARGE SCALE GENOMIC DNA]</scope>
</reference>
<sequence length="311" mass="33012">MRSVLALAVLALAAVSPAAAGTIDSKERMIQLTKRSIKVTDVEIMNFALTLEHLEKHFLYVIHYTFEGLAKFKADDFVKAGHSKKLHNRIQTIGIQEKDHVAALKSGLDKNAVSPCQYDFGAALASVDSFVKTSRVLETVGTAAYLGATPHFSTPAAVGASGSILTIEARHSSLLNEVEGQSGFPAPFETALNFNQVWSLASPMIKPGTCGAKKPLPPGLKAFPALTVVTKEPRAGHKIAVKFAHKAGAKHYAIFLFSGVATEVPIQHGSDGIDRINVPSNFQGATYLFISSSDAGLTDSSTVAGPALLFL</sequence>
<evidence type="ECO:0000313" key="2">
    <source>
        <dbReference type="EMBL" id="SCV71142.1"/>
    </source>
</evidence>
<evidence type="ECO:0000256" key="1">
    <source>
        <dbReference type="SAM" id="SignalP"/>
    </source>
</evidence>
<feature type="chain" id="PRO_5013053983" evidence="1">
    <location>
        <begin position="21"/>
        <end position="311"/>
    </location>
</feature>
<dbReference type="STRING" id="269621.A0A238FBB4"/>
<keyword evidence="3" id="KW-1185">Reference proteome</keyword>
<name>A0A238FBB4_9BASI</name>
<organism evidence="2 3">
    <name type="scientific">Microbotryum intermedium</name>
    <dbReference type="NCBI Taxonomy" id="269621"/>
    <lineage>
        <taxon>Eukaryota</taxon>
        <taxon>Fungi</taxon>
        <taxon>Dikarya</taxon>
        <taxon>Basidiomycota</taxon>
        <taxon>Pucciniomycotina</taxon>
        <taxon>Microbotryomycetes</taxon>
        <taxon>Microbotryales</taxon>
        <taxon>Microbotryaceae</taxon>
        <taxon>Microbotryum</taxon>
    </lineage>
</organism>
<dbReference type="Pfam" id="PF13668">
    <property type="entry name" value="Ferritin_2"/>
    <property type="match status" value="1"/>
</dbReference>
<dbReference type="InterPro" id="IPR052965">
    <property type="entry name" value="Pigment-catalase-like"/>
</dbReference>
<dbReference type="PANTHER" id="PTHR31694:SF26">
    <property type="entry name" value="OS05G0151100 PROTEIN"/>
    <property type="match status" value="1"/>
</dbReference>
<dbReference type="InterPro" id="IPR009078">
    <property type="entry name" value="Ferritin-like_SF"/>
</dbReference>
<keyword evidence="1" id="KW-0732">Signal</keyword>
<accession>A0A238FBB4</accession>
<dbReference type="AlphaFoldDB" id="A0A238FBB4"/>
<dbReference type="OrthoDB" id="1001765at2759"/>
<gene>
    <name evidence="2" type="ORF">BQ2448_2730</name>
</gene>
<evidence type="ECO:0000313" key="3">
    <source>
        <dbReference type="Proteomes" id="UP000198372"/>
    </source>
</evidence>
<dbReference type="EMBL" id="FMSP01000007">
    <property type="protein sequence ID" value="SCV71142.1"/>
    <property type="molecule type" value="Genomic_DNA"/>
</dbReference>
<proteinExistence type="predicted"/>
<dbReference type="PANTHER" id="PTHR31694">
    <property type="entry name" value="DESICCATION-LIKE PROTEIN"/>
    <property type="match status" value="1"/>
</dbReference>
<feature type="signal peptide" evidence="1">
    <location>
        <begin position="1"/>
        <end position="20"/>
    </location>
</feature>